<dbReference type="GO" id="GO:0097367">
    <property type="term" value="F:carbohydrate derivative binding"/>
    <property type="evidence" value="ECO:0007669"/>
    <property type="project" value="InterPro"/>
</dbReference>
<comment type="subcellular location">
    <subcellularLocation>
        <location evidence="2">Cytoplasm</location>
    </subcellularLocation>
</comment>
<dbReference type="GO" id="GO:0004360">
    <property type="term" value="F:glutamine-fructose-6-phosphate transaminase (isomerizing) activity"/>
    <property type="evidence" value="ECO:0007669"/>
    <property type="project" value="UniProtKB-EC"/>
</dbReference>
<evidence type="ECO:0000259" key="11">
    <source>
        <dbReference type="PROSITE" id="PS51464"/>
    </source>
</evidence>
<dbReference type="PANTHER" id="PTHR10937:SF0">
    <property type="entry name" value="GLUTAMINE--FRUCTOSE-6-PHOSPHATE TRANSAMINASE (ISOMERIZING)"/>
    <property type="match status" value="1"/>
</dbReference>
<protein>
    <recommendedName>
        <fullName evidence="4">Glutamine--fructose-6-phosphate aminotransferase [isomerizing]</fullName>
        <ecNumber evidence="3">2.6.1.16</ecNumber>
    </recommendedName>
</protein>
<dbReference type="PROSITE" id="PS51278">
    <property type="entry name" value="GATASE_TYPE_2"/>
    <property type="match status" value="1"/>
</dbReference>
<evidence type="ECO:0000256" key="1">
    <source>
        <dbReference type="ARBA" id="ARBA00001031"/>
    </source>
</evidence>
<feature type="domain" description="Glutamine amidotransferase type-2" evidence="10">
    <location>
        <begin position="2"/>
        <end position="225"/>
    </location>
</feature>
<dbReference type="GO" id="GO:0006002">
    <property type="term" value="P:fructose 6-phosphate metabolic process"/>
    <property type="evidence" value="ECO:0007669"/>
    <property type="project" value="TreeGrafter"/>
</dbReference>
<evidence type="ECO:0000256" key="6">
    <source>
        <dbReference type="ARBA" id="ARBA00022576"/>
    </source>
</evidence>
<keyword evidence="8" id="KW-0677">Repeat</keyword>
<name>A0A7J6NZB2_PEROL</name>
<accession>A0A7J6NZB2</accession>
<dbReference type="Proteomes" id="UP000541610">
    <property type="component" value="Unassembled WGS sequence"/>
</dbReference>
<dbReference type="GO" id="GO:0006047">
    <property type="term" value="P:UDP-N-acetylglucosamine metabolic process"/>
    <property type="evidence" value="ECO:0007669"/>
    <property type="project" value="TreeGrafter"/>
</dbReference>
<proteinExistence type="predicted"/>
<dbReference type="InterPro" id="IPR035466">
    <property type="entry name" value="GlmS/AgaS_SIS"/>
</dbReference>
<dbReference type="SUPFAM" id="SSF53697">
    <property type="entry name" value="SIS domain"/>
    <property type="match status" value="1"/>
</dbReference>
<dbReference type="Gene3D" id="3.40.50.10490">
    <property type="entry name" value="Glucose-6-phosphate isomerase like protein, domain 1"/>
    <property type="match status" value="2"/>
</dbReference>
<evidence type="ECO:0000256" key="3">
    <source>
        <dbReference type="ARBA" id="ARBA00012916"/>
    </source>
</evidence>
<evidence type="ECO:0000256" key="9">
    <source>
        <dbReference type="ARBA" id="ARBA00022962"/>
    </source>
</evidence>
<dbReference type="InterPro" id="IPR046348">
    <property type="entry name" value="SIS_dom_sf"/>
</dbReference>
<dbReference type="EC" id="2.6.1.16" evidence="3"/>
<reference evidence="12 13" key="1">
    <citation type="submission" date="2020-04" db="EMBL/GenBank/DDBJ databases">
        <title>Perkinsus olseni comparative genomics.</title>
        <authorList>
            <person name="Bogema D.R."/>
        </authorList>
    </citation>
    <scope>NUCLEOTIDE SEQUENCE [LARGE SCALE GENOMIC DNA]</scope>
    <source>
        <strain evidence="12">00978-12</strain>
    </source>
</reference>
<dbReference type="PANTHER" id="PTHR10937">
    <property type="entry name" value="GLUCOSAMINE--FRUCTOSE-6-PHOSPHATE AMINOTRANSFERASE, ISOMERIZING"/>
    <property type="match status" value="1"/>
</dbReference>
<keyword evidence="5" id="KW-0963">Cytoplasm</keyword>
<dbReference type="InterPro" id="IPR001347">
    <property type="entry name" value="SIS_dom"/>
</dbReference>
<dbReference type="CDD" id="cd00714">
    <property type="entry name" value="GFAT"/>
    <property type="match status" value="1"/>
</dbReference>
<gene>
    <name evidence="12" type="ORF">FOZ60_001973</name>
</gene>
<evidence type="ECO:0000313" key="12">
    <source>
        <dbReference type="EMBL" id="KAF4689199.1"/>
    </source>
</evidence>
<comment type="caution">
    <text evidence="12">The sequence shown here is derived from an EMBL/GenBank/DDBJ whole genome shotgun (WGS) entry which is preliminary data.</text>
</comment>
<keyword evidence="6" id="KW-0032">Aminotransferase</keyword>
<dbReference type="GO" id="GO:0006487">
    <property type="term" value="P:protein N-linked glycosylation"/>
    <property type="evidence" value="ECO:0007669"/>
    <property type="project" value="TreeGrafter"/>
</dbReference>
<dbReference type="InterPro" id="IPR035490">
    <property type="entry name" value="GlmS/FrlB_SIS"/>
</dbReference>
<evidence type="ECO:0000256" key="5">
    <source>
        <dbReference type="ARBA" id="ARBA00022490"/>
    </source>
</evidence>
<dbReference type="AlphaFoldDB" id="A0A7J6NZB2"/>
<evidence type="ECO:0000256" key="4">
    <source>
        <dbReference type="ARBA" id="ARBA00016090"/>
    </source>
</evidence>
<dbReference type="FunFam" id="3.40.50.10490:FF:000001">
    <property type="entry name" value="Glutamine--fructose-6-phosphate aminotransferase [isomerizing]"/>
    <property type="match status" value="1"/>
</dbReference>
<dbReference type="CDD" id="cd05008">
    <property type="entry name" value="SIS_GlmS_GlmD_1"/>
    <property type="match status" value="1"/>
</dbReference>
<keyword evidence="7" id="KW-0808">Transferase</keyword>
<dbReference type="Pfam" id="PF01380">
    <property type="entry name" value="SIS"/>
    <property type="match status" value="1"/>
</dbReference>
<dbReference type="SUPFAM" id="SSF56235">
    <property type="entry name" value="N-terminal nucleophile aminohydrolases (Ntn hydrolases)"/>
    <property type="match status" value="1"/>
</dbReference>
<dbReference type="NCBIfam" id="NF001484">
    <property type="entry name" value="PRK00331.1"/>
    <property type="match status" value="1"/>
</dbReference>
<dbReference type="Gene3D" id="3.60.20.10">
    <property type="entry name" value="Glutamine Phosphoribosylpyrophosphate, subunit 1, domain 1"/>
    <property type="match status" value="1"/>
</dbReference>
<dbReference type="EMBL" id="JABANP010000131">
    <property type="protein sequence ID" value="KAF4689199.1"/>
    <property type="molecule type" value="Genomic_DNA"/>
</dbReference>
<evidence type="ECO:0000259" key="10">
    <source>
        <dbReference type="PROSITE" id="PS51278"/>
    </source>
</evidence>
<keyword evidence="9" id="KW-0315">Glutamine amidotransferase</keyword>
<evidence type="ECO:0000256" key="7">
    <source>
        <dbReference type="ARBA" id="ARBA00022679"/>
    </source>
</evidence>
<dbReference type="OrthoDB" id="15235at2759"/>
<dbReference type="InterPro" id="IPR017932">
    <property type="entry name" value="GATase_2_dom"/>
</dbReference>
<evidence type="ECO:0000256" key="8">
    <source>
        <dbReference type="ARBA" id="ARBA00022737"/>
    </source>
</evidence>
<evidence type="ECO:0000313" key="13">
    <source>
        <dbReference type="Proteomes" id="UP000541610"/>
    </source>
</evidence>
<dbReference type="GO" id="GO:0005737">
    <property type="term" value="C:cytoplasm"/>
    <property type="evidence" value="ECO:0007669"/>
    <property type="project" value="UniProtKB-SubCell"/>
</dbReference>
<organism evidence="12 13">
    <name type="scientific">Perkinsus olseni</name>
    <name type="common">Perkinsus atlanticus</name>
    <dbReference type="NCBI Taxonomy" id="32597"/>
    <lineage>
        <taxon>Eukaryota</taxon>
        <taxon>Sar</taxon>
        <taxon>Alveolata</taxon>
        <taxon>Perkinsozoa</taxon>
        <taxon>Perkinsea</taxon>
        <taxon>Perkinsida</taxon>
        <taxon>Perkinsidae</taxon>
        <taxon>Perkinsus</taxon>
    </lineage>
</organism>
<dbReference type="PROSITE" id="PS51464">
    <property type="entry name" value="SIS"/>
    <property type="match status" value="1"/>
</dbReference>
<evidence type="ECO:0000256" key="2">
    <source>
        <dbReference type="ARBA" id="ARBA00004496"/>
    </source>
</evidence>
<comment type="catalytic activity">
    <reaction evidence="1">
        <text>D-fructose 6-phosphate + L-glutamine = D-glucosamine 6-phosphate + L-glutamate</text>
        <dbReference type="Rhea" id="RHEA:13237"/>
        <dbReference type="ChEBI" id="CHEBI:29985"/>
        <dbReference type="ChEBI" id="CHEBI:58359"/>
        <dbReference type="ChEBI" id="CHEBI:58725"/>
        <dbReference type="ChEBI" id="CHEBI:61527"/>
        <dbReference type="EC" id="2.6.1.16"/>
    </reaction>
</comment>
<dbReference type="Pfam" id="PF13522">
    <property type="entry name" value="GATase_6"/>
    <property type="match status" value="1"/>
</dbReference>
<dbReference type="FunFam" id="3.60.20.10:FF:000006">
    <property type="entry name" value="Glutamine--fructose-6-phosphate aminotransferase [isomerizing]"/>
    <property type="match status" value="1"/>
</dbReference>
<dbReference type="InterPro" id="IPR029055">
    <property type="entry name" value="Ntn_hydrolases_N"/>
</dbReference>
<dbReference type="InterPro" id="IPR047084">
    <property type="entry name" value="GFAT_N"/>
</dbReference>
<dbReference type="CDD" id="cd05009">
    <property type="entry name" value="SIS_GlmS_GlmD_2"/>
    <property type="match status" value="1"/>
</dbReference>
<sequence>MCGIFAYVGDRQALPCLIKALKRLEYRGYDSAGVGIHNGKELKIAKKVGKVANLEAYCGGVNNPEYAGTMGIAHTRWATHGAPTDANAHPHFTEDRKVAVVHNGIIENYASLREELINKGYHFTSETDTELLAHLVADVRKQMGPDASWSVVVSCALANVTGTYGVVFMFEDEPDLLIGARKGSPLILGVGDGEYMLASDASAVVEYTKDVVYIRDGELVEIRRSGYRVRNMSVISERRMSVDEDIDHNPLVQLELSLEQIEKVPGELLPWSTLSTDRSHWHCGRLHLQKKWGIRLGGLDVTLDGKDRTALETIADADRIIICACGTSWHSGLIGEYLIESLARINVEVEYASEFRYRNPLLTPKDVVVVISQSGETADTLEAVRIAREYGATPIGIVNTVGSTIARETDAGIYLHAGPEIGVASTKAFTSQVMVLTLLALRLAMSRKTIDTEYFDTLCDQLSEFPKTIEKVLKLNGKVKDLSRFFPLEGALKLKEISYIHAEGYPAAEMKHAPKSDPTYDKVKANIEEVKARNGDLVILTEEGNYDLDKFAGDKDFVIRVPTVDIMLQPIVFTIPLQMLSYYVAGSSRVLY</sequence>
<feature type="domain" description="SIS" evidence="11">
    <location>
        <begin position="310"/>
        <end position="449"/>
    </location>
</feature>